<sequence>MAANVTATVFELVKNPDHLDRLRQELAPFVTAGRRLQYDRIQQLDHLNGVINQVMRLHCSVPTATFRLTLPKASRLATVLCLETRPSGACRPRAYNAKNLSLQHIRNTMVELITRFDFALGPSNDMALFEDGQWDGIGMKHRQLRLVLSGRGADG</sequence>
<dbReference type="InterPro" id="IPR001128">
    <property type="entry name" value="Cyt_P450"/>
</dbReference>
<accession>A0A0F7ZJW3</accession>
<gene>
    <name evidence="1" type="ORF">HIM_05853</name>
</gene>
<reference evidence="1 2" key="1">
    <citation type="journal article" date="2014" name="Genome Biol. Evol.">
        <title>Comparative genomics and transcriptomics analyses reveal divergent lifestyle features of nematode endoparasitic fungus Hirsutella minnesotensis.</title>
        <authorList>
            <person name="Lai Y."/>
            <person name="Liu K."/>
            <person name="Zhang X."/>
            <person name="Zhang X."/>
            <person name="Li K."/>
            <person name="Wang N."/>
            <person name="Shu C."/>
            <person name="Wu Y."/>
            <person name="Wang C."/>
            <person name="Bushley K.E."/>
            <person name="Xiang M."/>
            <person name="Liu X."/>
        </authorList>
    </citation>
    <scope>NUCLEOTIDE SEQUENCE [LARGE SCALE GENOMIC DNA]</scope>
    <source>
        <strain evidence="1 2">3608</strain>
    </source>
</reference>
<dbReference type="Pfam" id="PF00067">
    <property type="entry name" value="p450"/>
    <property type="match status" value="1"/>
</dbReference>
<dbReference type="OrthoDB" id="6692864at2759"/>
<dbReference type="EMBL" id="KQ030523">
    <property type="protein sequence ID" value="KJZ74736.1"/>
    <property type="molecule type" value="Genomic_DNA"/>
</dbReference>
<dbReference type="GO" id="GO:0005506">
    <property type="term" value="F:iron ion binding"/>
    <property type="evidence" value="ECO:0007669"/>
    <property type="project" value="InterPro"/>
</dbReference>
<dbReference type="Gene3D" id="1.10.630.10">
    <property type="entry name" value="Cytochrome P450"/>
    <property type="match status" value="1"/>
</dbReference>
<dbReference type="InterPro" id="IPR036396">
    <property type="entry name" value="Cyt_P450_sf"/>
</dbReference>
<dbReference type="GO" id="GO:0004497">
    <property type="term" value="F:monooxygenase activity"/>
    <property type="evidence" value="ECO:0007669"/>
    <property type="project" value="InterPro"/>
</dbReference>
<organism evidence="1 2">
    <name type="scientific">Hirsutella minnesotensis 3608</name>
    <dbReference type="NCBI Taxonomy" id="1043627"/>
    <lineage>
        <taxon>Eukaryota</taxon>
        <taxon>Fungi</taxon>
        <taxon>Dikarya</taxon>
        <taxon>Ascomycota</taxon>
        <taxon>Pezizomycotina</taxon>
        <taxon>Sordariomycetes</taxon>
        <taxon>Hypocreomycetidae</taxon>
        <taxon>Hypocreales</taxon>
        <taxon>Ophiocordycipitaceae</taxon>
        <taxon>Hirsutella</taxon>
    </lineage>
</organism>
<dbReference type="GO" id="GO:0016705">
    <property type="term" value="F:oxidoreductase activity, acting on paired donors, with incorporation or reduction of molecular oxygen"/>
    <property type="evidence" value="ECO:0007669"/>
    <property type="project" value="InterPro"/>
</dbReference>
<proteinExistence type="predicted"/>
<keyword evidence="2" id="KW-1185">Reference proteome</keyword>
<protein>
    <submittedName>
        <fullName evidence="1">Uncharacterized protein</fullName>
    </submittedName>
</protein>
<evidence type="ECO:0000313" key="2">
    <source>
        <dbReference type="Proteomes" id="UP000054481"/>
    </source>
</evidence>
<name>A0A0F7ZJW3_9HYPO</name>
<dbReference type="GO" id="GO:0020037">
    <property type="term" value="F:heme binding"/>
    <property type="evidence" value="ECO:0007669"/>
    <property type="project" value="InterPro"/>
</dbReference>
<dbReference type="AlphaFoldDB" id="A0A0F7ZJW3"/>
<dbReference type="Proteomes" id="UP000054481">
    <property type="component" value="Unassembled WGS sequence"/>
</dbReference>
<evidence type="ECO:0000313" key="1">
    <source>
        <dbReference type="EMBL" id="KJZ74736.1"/>
    </source>
</evidence>
<dbReference type="SUPFAM" id="SSF48264">
    <property type="entry name" value="Cytochrome P450"/>
    <property type="match status" value="1"/>
</dbReference>